<protein>
    <submittedName>
        <fullName evidence="1">Uncharacterized protein</fullName>
    </submittedName>
</protein>
<gene>
    <name evidence="1" type="ORF">ERUC_LOCUS14487</name>
</gene>
<comment type="caution">
    <text evidence="1">The sequence shown here is derived from an EMBL/GenBank/DDBJ whole genome shotgun (WGS) entry which is preliminary data.</text>
</comment>
<accession>A0ABC8JT11</accession>
<dbReference type="Proteomes" id="UP001642260">
    <property type="component" value="Unassembled WGS sequence"/>
</dbReference>
<reference evidence="1 2" key="1">
    <citation type="submission" date="2022-03" db="EMBL/GenBank/DDBJ databases">
        <authorList>
            <person name="Macdonald S."/>
            <person name="Ahmed S."/>
            <person name="Newling K."/>
        </authorList>
    </citation>
    <scope>NUCLEOTIDE SEQUENCE [LARGE SCALE GENOMIC DNA]</scope>
</reference>
<keyword evidence="2" id="KW-1185">Reference proteome</keyword>
<organism evidence="1 2">
    <name type="scientific">Eruca vesicaria subsp. sativa</name>
    <name type="common">Garden rocket</name>
    <name type="synonym">Eruca sativa</name>
    <dbReference type="NCBI Taxonomy" id="29727"/>
    <lineage>
        <taxon>Eukaryota</taxon>
        <taxon>Viridiplantae</taxon>
        <taxon>Streptophyta</taxon>
        <taxon>Embryophyta</taxon>
        <taxon>Tracheophyta</taxon>
        <taxon>Spermatophyta</taxon>
        <taxon>Magnoliopsida</taxon>
        <taxon>eudicotyledons</taxon>
        <taxon>Gunneridae</taxon>
        <taxon>Pentapetalae</taxon>
        <taxon>rosids</taxon>
        <taxon>malvids</taxon>
        <taxon>Brassicales</taxon>
        <taxon>Brassicaceae</taxon>
        <taxon>Brassiceae</taxon>
        <taxon>Eruca</taxon>
    </lineage>
</organism>
<evidence type="ECO:0000313" key="1">
    <source>
        <dbReference type="EMBL" id="CAH8337470.1"/>
    </source>
</evidence>
<dbReference type="EMBL" id="CAKOAT010135266">
    <property type="protein sequence ID" value="CAH8337470.1"/>
    <property type="molecule type" value="Genomic_DNA"/>
</dbReference>
<dbReference type="AlphaFoldDB" id="A0ABC8JT11"/>
<sequence length="237" mass="28004">MAEYNKLFEVTYNPKIRSCRFRVQLHMIYPYAITNHGPYYNYILADEDGYKMEMTTDGDYPNFRGLEKEEGIWVEIFVVEVERTRIIEPLNSRLFLDFKSIHEIPRMHWRDLRYPIDTMGVVFNMDSHLDAPSGPRMEFYISDNIDHQIKCVVTGDQAYAFRDGLDYMSGGGRRQLSRTFTKITYTRYFGPPEIWLETEGGFADFRFNPRLPEVEEFMQSLLNSEPYVQKYGVEGLV</sequence>
<name>A0ABC8JT11_ERUVS</name>
<evidence type="ECO:0000313" key="2">
    <source>
        <dbReference type="Proteomes" id="UP001642260"/>
    </source>
</evidence>
<proteinExistence type="predicted"/>